<dbReference type="PANTHER" id="PTHR34825:SF1">
    <property type="entry name" value="AAA-ATPASE-LIKE DOMAIN-CONTAINING PROTEIN"/>
    <property type="match status" value="1"/>
</dbReference>
<dbReference type="PANTHER" id="PTHR34825">
    <property type="entry name" value="CONSERVED PROTEIN, WITH A WEAK D-GALACTARATE DEHYDRATASE/ALTRONATE HYDROLASE DOMAIN"/>
    <property type="match status" value="1"/>
</dbReference>
<name>A0A9P6MM16_9FUNG</name>
<evidence type="ECO:0008006" key="3">
    <source>
        <dbReference type="Google" id="ProtNLM"/>
    </source>
</evidence>
<dbReference type="EMBL" id="JAAAID010002364">
    <property type="protein sequence ID" value="KAG0007418.1"/>
    <property type="molecule type" value="Genomic_DNA"/>
</dbReference>
<proteinExistence type="predicted"/>
<accession>A0A9P6MM16</accession>
<evidence type="ECO:0000313" key="2">
    <source>
        <dbReference type="Proteomes" id="UP000703661"/>
    </source>
</evidence>
<comment type="caution">
    <text evidence="1">The sequence shown here is derived from an EMBL/GenBank/DDBJ whole genome shotgun (WGS) entry which is preliminary data.</text>
</comment>
<keyword evidence="2" id="KW-1185">Reference proteome</keyword>
<protein>
    <recommendedName>
        <fullName evidence="3">AAA-ATPase-like domain-containing protein</fullName>
    </recommendedName>
</protein>
<gene>
    <name evidence="1" type="ORF">BGZ80_004683</name>
</gene>
<evidence type="ECO:0000313" key="1">
    <source>
        <dbReference type="EMBL" id="KAG0007418.1"/>
    </source>
</evidence>
<sequence length="397" mass="44503">MTQSLNGHINDSLKDFCQSYANILVECEDDTPAIVDDCLTSLANTIRKVRLTGSKIYLLIDEYDAIARVTPLAMNGVTSGFNVRHDLTLLPRSKHLLGSMRRIFGERSRKFSDMSEDQKQTINSHVDQMREYYNGYRFAPIKNNDVYNTIYSTNLCLDYLQRLLKGDPLELADSNNGLNEGVLQFIGRHPDSLFLLAGLLENKETSCADIKSGIKLADLTNVEKMDKDHLKSFLFYVGGLTFSSSRDKFVVPNAVMTKAIIERVLQLCSISTNSDAHKEAIKNFFDSDDVEVPVPVVTSKRHYTTNEYIDLPLVETKPGQGKTPKRIVFEFKCKGVKFLDCGVGGMGSWEATEERASHIASLMDEELMGIKCDVSDKNDHGKTMKQLLDNAAEKLKG</sequence>
<reference evidence="1" key="1">
    <citation type="journal article" date="2020" name="Fungal Divers.">
        <title>Resolving the Mortierellaceae phylogeny through synthesis of multi-gene phylogenetics and phylogenomics.</title>
        <authorList>
            <person name="Vandepol N."/>
            <person name="Liber J."/>
            <person name="Desiro A."/>
            <person name="Na H."/>
            <person name="Kennedy M."/>
            <person name="Barry K."/>
            <person name="Grigoriev I.V."/>
            <person name="Miller A.N."/>
            <person name="O'Donnell K."/>
            <person name="Stajich J.E."/>
            <person name="Bonito G."/>
        </authorList>
    </citation>
    <scope>NUCLEOTIDE SEQUENCE</scope>
    <source>
        <strain evidence="1">NRRL 2769</strain>
    </source>
</reference>
<organism evidence="1 2">
    <name type="scientific">Entomortierella chlamydospora</name>
    <dbReference type="NCBI Taxonomy" id="101097"/>
    <lineage>
        <taxon>Eukaryota</taxon>
        <taxon>Fungi</taxon>
        <taxon>Fungi incertae sedis</taxon>
        <taxon>Mucoromycota</taxon>
        <taxon>Mortierellomycotina</taxon>
        <taxon>Mortierellomycetes</taxon>
        <taxon>Mortierellales</taxon>
        <taxon>Mortierellaceae</taxon>
        <taxon>Entomortierella</taxon>
    </lineage>
</organism>
<dbReference type="Proteomes" id="UP000703661">
    <property type="component" value="Unassembled WGS sequence"/>
</dbReference>
<dbReference type="AlphaFoldDB" id="A0A9P6MM16"/>
<feature type="non-terminal residue" evidence="1">
    <location>
        <position position="397"/>
    </location>
</feature>